<feature type="transmembrane region" description="Helical" evidence="2">
    <location>
        <begin position="178"/>
        <end position="198"/>
    </location>
</feature>
<name>A0ABQ6YLX2_9NOCA</name>
<keyword evidence="2" id="KW-0472">Membrane</keyword>
<dbReference type="PANTHER" id="PTHR19353:SF19">
    <property type="entry name" value="DELTA(5) FATTY ACID DESATURASE C-RELATED"/>
    <property type="match status" value="1"/>
</dbReference>
<dbReference type="RefSeq" id="WP_157102002.1">
    <property type="nucleotide sequence ID" value="NZ_VMSD01000004.1"/>
</dbReference>
<dbReference type="SUPFAM" id="SSF55856">
    <property type="entry name" value="Cytochrome b5-like heme/steroid binding domain"/>
    <property type="match status" value="1"/>
</dbReference>
<feature type="transmembrane region" description="Helical" evidence="2">
    <location>
        <begin position="148"/>
        <end position="166"/>
    </location>
</feature>
<organism evidence="4 5">
    <name type="scientific">Nocardia caishijiensis</name>
    <dbReference type="NCBI Taxonomy" id="184756"/>
    <lineage>
        <taxon>Bacteria</taxon>
        <taxon>Bacillati</taxon>
        <taxon>Actinomycetota</taxon>
        <taxon>Actinomycetes</taxon>
        <taxon>Mycobacteriales</taxon>
        <taxon>Nocardiaceae</taxon>
        <taxon>Nocardia</taxon>
    </lineage>
</organism>
<accession>A0ABQ6YLX2</accession>
<proteinExistence type="predicted"/>
<dbReference type="InterPro" id="IPR012171">
    <property type="entry name" value="Fatty_acid_desaturase"/>
</dbReference>
<keyword evidence="2" id="KW-1133">Transmembrane helix</keyword>
<dbReference type="PANTHER" id="PTHR19353">
    <property type="entry name" value="FATTY ACID DESATURASE 2"/>
    <property type="match status" value="1"/>
</dbReference>
<gene>
    <name evidence="4" type="ORF">FNL39_104204</name>
</gene>
<dbReference type="Pfam" id="PF00487">
    <property type="entry name" value="FA_desaturase"/>
    <property type="match status" value="1"/>
</dbReference>
<comment type="caution">
    <text evidence="4">The sequence shown here is derived from an EMBL/GenBank/DDBJ whole genome shotgun (WGS) entry which is preliminary data.</text>
</comment>
<dbReference type="PROSITE" id="PS50255">
    <property type="entry name" value="CYTOCHROME_B5_2"/>
    <property type="match status" value="1"/>
</dbReference>
<dbReference type="Pfam" id="PF00173">
    <property type="entry name" value="Cyt-b5"/>
    <property type="match status" value="1"/>
</dbReference>
<dbReference type="Proteomes" id="UP000798951">
    <property type="component" value="Unassembled WGS sequence"/>
</dbReference>
<evidence type="ECO:0000259" key="3">
    <source>
        <dbReference type="PROSITE" id="PS50255"/>
    </source>
</evidence>
<keyword evidence="2" id="KW-0812">Transmembrane</keyword>
<feature type="compositionally biased region" description="Acidic residues" evidence="1">
    <location>
        <begin position="1"/>
        <end position="11"/>
    </location>
</feature>
<evidence type="ECO:0000313" key="5">
    <source>
        <dbReference type="Proteomes" id="UP000798951"/>
    </source>
</evidence>
<keyword evidence="5" id="KW-1185">Reference proteome</keyword>
<dbReference type="InterPro" id="IPR036400">
    <property type="entry name" value="Cyt_B5-like_heme/steroid_sf"/>
</dbReference>
<reference evidence="4 5" key="1">
    <citation type="submission" date="2019-07" db="EMBL/GenBank/DDBJ databases">
        <title>Genomic Encyclopedia of Type Strains, Phase IV (KMG-IV): sequencing the most valuable type-strain genomes for metagenomic binning, comparative biology and taxonomic classification.</title>
        <authorList>
            <person name="Goeker M."/>
        </authorList>
    </citation>
    <scope>NUCLEOTIDE SEQUENCE [LARGE SCALE GENOMIC DNA]</scope>
    <source>
        <strain evidence="4 5">DSM 44831</strain>
    </source>
</reference>
<evidence type="ECO:0000256" key="1">
    <source>
        <dbReference type="SAM" id="MobiDB-lite"/>
    </source>
</evidence>
<feature type="domain" description="Cytochrome b5 heme-binding" evidence="3">
    <location>
        <begin position="31"/>
        <end position="88"/>
    </location>
</feature>
<dbReference type="EMBL" id="VMSD01000004">
    <property type="protein sequence ID" value="KAF0846782.1"/>
    <property type="molecule type" value="Genomic_DNA"/>
</dbReference>
<evidence type="ECO:0000256" key="2">
    <source>
        <dbReference type="SAM" id="Phobius"/>
    </source>
</evidence>
<sequence>MTIDDRPDEQERELPPPPGPGGRPPVNNVWVYNGKAYDLSEWISKHPGGEFFIGRTKNRDITSIIGSYHRDPEKIARMIERYSLNRNATPEDIHPKNNAPDFLFKEGFNSWDDTPKYKFDDKNDLLHAVKARIKEPELAARLKRMDRAFDIVVAFLIFAYFAVQGLRLYDTSWMPLPVFVIAMVLLRSSLAGFGHYAIHRAQKGWNKYAVNAFDMNYVALSFVTADGHALLHHPHTQSEVDIKKNVFTMMTQVPRLYRVPIHTVHKFGHLLTGMIIRLLDVCRLTRKVGIKDMYGTWRGALPHFIGSFGMRFLLVAEFVAFAVAGDLLAWALQFVITLWISTFMVVASHDFEVPTEELHTETEDWGVNQLEQAYDLTVVGNKYVDCFLSAGLSSHRVHHVLPFQRSGFANIASEDVVREEAAKFGVQWLPAKSFFGDRLPKLCRTYLLAPSDEAQQNRWGLVREHCAPSALKTCVTYTVQGFTGIGTV</sequence>
<evidence type="ECO:0000313" key="4">
    <source>
        <dbReference type="EMBL" id="KAF0846782.1"/>
    </source>
</evidence>
<dbReference type="InterPro" id="IPR001199">
    <property type="entry name" value="Cyt_B5-like_heme/steroid-bd"/>
</dbReference>
<feature type="region of interest" description="Disordered" evidence="1">
    <location>
        <begin position="1"/>
        <end position="27"/>
    </location>
</feature>
<protein>
    <submittedName>
        <fullName evidence="4">Fatty acid desaturase</fullName>
    </submittedName>
</protein>
<dbReference type="Gene3D" id="3.10.120.10">
    <property type="entry name" value="Cytochrome b5-like heme/steroid binding domain"/>
    <property type="match status" value="1"/>
</dbReference>
<dbReference type="InterPro" id="IPR005804">
    <property type="entry name" value="FA_desaturase_dom"/>
</dbReference>